<dbReference type="EMBL" id="BAAAZO010000005">
    <property type="protein sequence ID" value="GAA3615319.1"/>
    <property type="molecule type" value="Genomic_DNA"/>
</dbReference>
<keyword evidence="3" id="KW-0238">DNA-binding</keyword>
<accession>A0ABP6ZUA8</accession>
<dbReference type="PANTHER" id="PTHR30346">
    <property type="entry name" value="TRANSCRIPTIONAL DUAL REGULATOR HCAR-RELATED"/>
    <property type="match status" value="1"/>
</dbReference>
<dbReference type="InterPro" id="IPR036388">
    <property type="entry name" value="WH-like_DNA-bd_sf"/>
</dbReference>
<gene>
    <name evidence="6" type="ORF">GCM10022223_34490</name>
</gene>
<evidence type="ECO:0000313" key="7">
    <source>
        <dbReference type="Proteomes" id="UP001501074"/>
    </source>
</evidence>
<evidence type="ECO:0000259" key="5">
    <source>
        <dbReference type="PROSITE" id="PS50931"/>
    </source>
</evidence>
<dbReference type="Pfam" id="PF03466">
    <property type="entry name" value="LysR_substrate"/>
    <property type="match status" value="1"/>
</dbReference>
<protein>
    <submittedName>
        <fullName evidence="6">LysR family transcriptional regulator</fullName>
    </submittedName>
</protein>
<dbReference type="InterPro" id="IPR000847">
    <property type="entry name" value="LysR_HTH_N"/>
</dbReference>
<keyword evidence="7" id="KW-1185">Reference proteome</keyword>
<name>A0ABP6ZUA8_9ACTN</name>
<dbReference type="RefSeq" id="WP_345718725.1">
    <property type="nucleotide sequence ID" value="NZ_JAJOMA010000043.1"/>
</dbReference>
<comment type="similarity">
    <text evidence="1">Belongs to the LysR transcriptional regulatory family.</text>
</comment>
<dbReference type="InterPro" id="IPR005119">
    <property type="entry name" value="LysR_subst-bd"/>
</dbReference>
<comment type="caution">
    <text evidence="6">The sequence shown here is derived from an EMBL/GenBank/DDBJ whole genome shotgun (WGS) entry which is preliminary data.</text>
</comment>
<evidence type="ECO:0000256" key="2">
    <source>
        <dbReference type="ARBA" id="ARBA00023015"/>
    </source>
</evidence>
<sequence length="311" mass="33883">MPVLNLSRLRILYELNRSGTLAEVARVLSYTPSAISQQLTQLEREAGVPLLEKVGRRVRLTDEALTLVKHTGVILEQLELAEAELSAAQPEIHGTLRVASFQTVLLSILPVALSVLGQTHPGMDVEITQREVGPAYEGLLAHEVDLILGEEYPGQPEPIRSGIDREDFINDALRLALPGEGPHSVRPVRLADLAEMSWALDPHNSPARRWADALCRRSGFEAKVRFESPDPLLHAHLVRLGHAVAFIPSLVGAAHLEGAQLVSLPGDPHRTLFTAVRSGRSKHRLVEAFRQALAAAARANPVLSPVMELSA</sequence>
<dbReference type="PROSITE" id="PS50931">
    <property type="entry name" value="HTH_LYSR"/>
    <property type="match status" value="1"/>
</dbReference>
<evidence type="ECO:0000313" key="6">
    <source>
        <dbReference type="EMBL" id="GAA3615319.1"/>
    </source>
</evidence>
<keyword evidence="4" id="KW-0804">Transcription</keyword>
<feature type="domain" description="HTH lysR-type" evidence="5">
    <location>
        <begin position="4"/>
        <end position="61"/>
    </location>
</feature>
<dbReference type="InterPro" id="IPR036390">
    <property type="entry name" value="WH_DNA-bd_sf"/>
</dbReference>
<keyword evidence="2" id="KW-0805">Transcription regulation</keyword>
<dbReference type="Proteomes" id="UP001501074">
    <property type="component" value="Unassembled WGS sequence"/>
</dbReference>
<dbReference type="Gene3D" id="3.40.190.10">
    <property type="entry name" value="Periplasmic binding protein-like II"/>
    <property type="match status" value="2"/>
</dbReference>
<evidence type="ECO:0000256" key="3">
    <source>
        <dbReference type="ARBA" id="ARBA00023125"/>
    </source>
</evidence>
<dbReference type="PANTHER" id="PTHR30346:SF29">
    <property type="entry name" value="LYSR SUBSTRATE-BINDING"/>
    <property type="match status" value="1"/>
</dbReference>
<dbReference type="Pfam" id="PF00126">
    <property type="entry name" value="HTH_1"/>
    <property type="match status" value="1"/>
</dbReference>
<evidence type="ECO:0000256" key="1">
    <source>
        <dbReference type="ARBA" id="ARBA00009437"/>
    </source>
</evidence>
<proteinExistence type="inferred from homology"/>
<dbReference type="Gene3D" id="1.10.10.10">
    <property type="entry name" value="Winged helix-like DNA-binding domain superfamily/Winged helix DNA-binding domain"/>
    <property type="match status" value="1"/>
</dbReference>
<reference evidence="7" key="1">
    <citation type="journal article" date="2019" name="Int. J. Syst. Evol. Microbiol.">
        <title>The Global Catalogue of Microorganisms (GCM) 10K type strain sequencing project: providing services to taxonomists for standard genome sequencing and annotation.</title>
        <authorList>
            <consortium name="The Broad Institute Genomics Platform"/>
            <consortium name="The Broad Institute Genome Sequencing Center for Infectious Disease"/>
            <person name="Wu L."/>
            <person name="Ma J."/>
        </authorList>
    </citation>
    <scope>NUCLEOTIDE SEQUENCE [LARGE SCALE GENOMIC DNA]</scope>
    <source>
        <strain evidence="7">JCM 16902</strain>
    </source>
</reference>
<organism evidence="6 7">
    <name type="scientific">Kineosporia mesophila</name>
    <dbReference type="NCBI Taxonomy" id="566012"/>
    <lineage>
        <taxon>Bacteria</taxon>
        <taxon>Bacillati</taxon>
        <taxon>Actinomycetota</taxon>
        <taxon>Actinomycetes</taxon>
        <taxon>Kineosporiales</taxon>
        <taxon>Kineosporiaceae</taxon>
        <taxon>Kineosporia</taxon>
    </lineage>
</organism>
<evidence type="ECO:0000256" key="4">
    <source>
        <dbReference type="ARBA" id="ARBA00023163"/>
    </source>
</evidence>
<dbReference type="SUPFAM" id="SSF46785">
    <property type="entry name" value="Winged helix' DNA-binding domain"/>
    <property type="match status" value="1"/>
</dbReference>
<dbReference type="SUPFAM" id="SSF53850">
    <property type="entry name" value="Periplasmic binding protein-like II"/>
    <property type="match status" value="1"/>
</dbReference>